<accession>A0AAD5N1T3</accession>
<name>A0AAD5N1T3_PARTN</name>
<dbReference type="Proteomes" id="UP001196413">
    <property type="component" value="Unassembled WGS sequence"/>
</dbReference>
<dbReference type="EMBL" id="JAHQIW010003375">
    <property type="protein sequence ID" value="KAJ1358411.1"/>
    <property type="molecule type" value="Genomic_DNA"/>
</dbReference>
<evidence type="ECO:0000313" key="1">
    <source>
        <dbReference type="EMBL" id="KAJ1358411.1"/>
    </source>
</evidence>
<sequence>MILCRLRAPIVRSITPTTAGEASATSLPINGRRQRVNFYRDTRHGRTVQSMLVPRRKETGVTMTKREFVTNMTKLSGPKKQNNLDLITALDDEPSSSALESATKLGVSHTTVLNLLHQLDFVQKKLSEKKKMKNI</sequence>
<evidence type="ECO:0000313" key="2">
    <source>
        <dbReference type="Proteomes" id="UP001196413"/>
    </source>
</evidence>
<gene>
    <name evidence="1" type="ORF">KIN20_016831</name>
</gene>
<reference evidence="1" key="1">
    <citation type="submission" date="2021-06" db="EMBL/GenBank/DDBJ databases">
        <title>Parelaphostrongylus tenuis whole genome reference sequence.</title>
        <authorList>
            <person name="Garwood T.J."/>
            <person name="Larsen P.A."/>
            <person name="Fountain-Jones N.M."/>
            <person name="Garbe J.R."/>
            <person name="Macchietto M.G."/>
            <person name="Kania S.A."/>
            <person name="Gerhold R.W."/>
            <person name="Richards J.E."/>
            <person name="Wolf T.M."/>
        </authorList>
    </citation>
    <scope>NUCLEOTIDE SEQUENCE</scope>
    <source>
        <strain evidence="1">MNPRO001-30</strain>
        <tissue evidence="1">Meninges</tissue>
    </source>
</reference>
<keyword evidence="2" id="KW-1185">Reference proteome</keyword>
<protein>
    <submittedName>
        <fullName evidence="1">Uncharacterized protein</fullName>
    </submittedName>
</protein>
<comment type="caution">
    <text evidence="1">The sequence shown here is derived from an EMBL/GenBank/DDBJ whole genome shotgun (WGS) entry which is preliminary data.</text>
</comment>
<dbReference type="AlphaFoldDB" id="A0AAD5N1T3"/>
<organism evidence="1 2">
    <name type="scientific">Parelaphostrongylus tenuis</name>
    <name type="common">Meningeal worm</name>
    <dbReference type="NCBI Taxonomy" id="148309"/>
    <lineage>
        <taxon>Eukaryota</taxon>
        <taxon>Metazoa</taxon>
        <taxon>Ecdysozoa</taxon>
        <taxon>Nematoda</taxon>
        <taxon>Chromadorea</taxon>
        <taxon>Rhabditida</taxon>
        <taxon>Rhabditina</taxon>
        <taxon>Rhabditomorpha</taxon>
        <taxon>Strongyloidea</taxon>
        <taxon>Metastrongylidae</taxon>
        <taxon>Parelaphostrongylus</taxon>
    </lineage>
</organism>
<proteinExistence type="predicted"/>